<dbReference type="InterPro" id="IPR017900">
    <property type="entry name" value="4Fe4S_Fe_S_CS"/>
</dbReference>
<dbReference type="InterPro" id="IPR037225">
    <property type="entry name" value="Nuo51_FMN-bd_sf"/>
</dbReference>
<dbReference type="GO" id="GO:0008137">
    <property type="term" value="F:NADH dehydrogenase (ubiquinone) activity"/>
    <property type="evidence" value="ECO:0007669"/>
    <property type="project" value="InterPro"/>
</dbReference>
<proteinExistence type="inferred from homology"/>
<dbReference type="SUPFAM" id="SSF54862">
    <property type="entry name" value="4Fe-4S ferredoxins"/>
    <property type="match status" value="1"/>
</dbReference>
<keyword evidence="2" id="KW-0004">4Fe-4S</keyword>
<evidence type="ECO:0000256" key="4">
    <source>
        <dbReference type="ARBA" id="ARBA00023004"/>
    </source>
</evidence>
<evidence type="ECO:0000256" key="2">
    <source>
        <dbReference type="ARBA" id="ARBA00022485"/>
    </source>
</evidence>
<evidence type="ECO:0000256" key="1">
    <source>
        <dbReference type="ARBA" id="ARBA00007523"/>
    </source>
</evidence>
<evidence type="ECO:0000256" key="3">
    <source>
        <dbReference type="ARBA" id="ARBA00022723"/>
    </source>
</evidence>
<dbReference type="InterPro" id="IPR011538">
    <property type="entry name" value="Nuo51_FMN-bd"/>
</dbReference>
<dbReference type="AlphaFoldDB" id="X1E7Y5"/>
<dbReference type="SUPFAM" id="SSF140490">
    <property type="entry name" value="Nqo1C-terminal domain-like"/>
    <property type="match status" value="1"/>
</dbReference>
<dbReference type="PANTHER" id="PTHR43578:SF3">
    <property type="entry name" value="NADH-QUINONE OXIDOREDUCTASE SUBUNIT F"/>
    <property type="match status" value="1"/>
</dbReference>
<keyword evidence="5" id="KW-0411">Iron-sulfur</keyword>
<dbReference type="InterPro" id="IPR019554">
    <property type="entry name" value="Soluble_ligand-bd"/>
</dbReference>
<organism evidence="7">
    <name type="scientific">marine sediment metagenome</name>
    <dbReference type="NCBI Taxonomy" id="412755"/>
    <lineage>
        <taxon>unclassified sequences</taxon>
        <taxon>metagenomes</taxon>
        <taxon>ecological metagenomes</taxon>
    </lineage>
</organism>
<evidence type="ECO:0000256" key="5">
    <source>
        <dbReference type="ARBA" id="ARBA00023014"/>
    </source>
</evidence>
<feature type="domain" description="4Fe-4S ferredoxin-type" evidence="6">
    <location>
        <begin position="320"/>
        <end position="351"/>
    </location>
</feature>
<dbReference type="SUPFAM" id="SSF142019">
    <property type="entry name" value="Nqo1 FMN-binding domain-like"/>
    <property type="match status" value="1"/>
</dbReference>
<dbReference type="InterPro" id="IPR037207">
    <property type="entry name" value="Nuop51_4Fe4S-bd_sf"/>
</dbReference>
<dbReference type="GO" id="GO:0046872">
    <property type="term" value="F:metal ion binding"/>
    <property type="evidence" value="ECO:0007669"/>
    <property type="project" value="UniProtKB-KW"/>
</dbReference>
<evidence type="ECO:0000313" key="7">
    <source>
        <dbReference type="EMBL" id="GAH29396.1"/>
    </source>
</evidence>
<keyword evidence="3" id="KW-0479">Metal-binding</keyword>
<dbReference type="GO" id="GO:0051539">
    <property type="term" value="F:4 iron, 4 sulfur cluster binding"/>
    <property type="evidence" value="ECO:0007669"/>
    <property type="project" value="UniProtKB-KW"/>
</dbReference>
<dbReference type="PROSITE" id="PS51379">
    <property type="entry name" value="4FE4S_FER_2"/>
    <property type="match status" value="2"/>
</dbReference>
<name>X1E7Y5_9ZZZZ</name>
<comment type="caution">
    <text evidence="7">The sequence shown here is derived from an EMBL/GenBank/DDBJ whole genome shotgun (WGS) entry which is preliminary data.</text>
</comment>
<dbReference type="EMBL" id="BARU01002539">
    <property type="protein sequence ID" value="GAH29396.1"/>
    <property type="molecule type" value="Genomic_DNA"/>
</dbReference>
<protein>
    <recommendedName>
        <fullName evidence="6">4Fe-4S ferredoxin-type domain-containing protein</fullName>
    </recommendedName>
</protein>
<dbReference type="Pfam" id="PF00037">
    <property type="entry name" value="Fer4"/>
    <property type="match status" value="1"/>
</dbReference>
<dbReference type="Gene3D" id="3.40.50.11540">
    <property type="entry name" value="NADH-ubiquinone oxidoreductase 51kDa subunit"/>
    <property type="match status" value="1"/>
</dbReference>
<dbReference type="Gene3D" id="3.30.70.20">
    <property type="match status" value="1"/>
</dbReference>
<dbReference type="FunFam" id="1.20.1440.230:FF:000001">
    <property type="entry name" value="Mitochondrial NADH dehydrogenase flavoprotein 1"/>
    <property type="match status" value="1"/>
</dbReference>
<dbReference type="PANTHER" id="PTHR43578">
    <property type="entry name" value="NADH-QUINONE OXIDOREDUCTASE SUBUNIT F"/>
    <property type="match status" value="1"/>
</dbReference>
<feature type="domain" description="4Fe-4S ferredoxin-type" evidence="6">
    <location>
        <begin position="290"/>
        <end position="319"/>
    </location>
</feature>
<dbReference type="InterPro" id="IPR019575">
    <property type="entry name" value="Nuop51_4Fe4S-bd"/>
</dbReference>
<comment type="similarity">
    <text evidence="1">Belongs to the complex I 51 kDa subunit family.</text>
</comment>
<dbReference type="Pfam" id="PF01512">
    <property type="entry name" value="Complex1_51K"/>
    <property type="match status" value="1"/>
</dbReference>
<sequence>LRQVAEYGLVGDNILDSNFSFHVTIKQGAGAFVCGEETAMMASIEGKRGMPRSRPPFPAQSGLWGKPTNINNVGTWGHVSAILQRGSNWYASYGSEKSKGTKVFALAGKVNRTGLIEVPMGISLQEIIYGVGGGIPNGKRFKAVQTGGPSGGFLPAGLLNLSVDYESLTEAGSIMGSGGMIVLDEDNCIVDIARYFLSFTQAESCGKCVPCRLGTKQMLDILEDITNGKGKPEDIDLLEDLAKDIVAGSLCALGGTAPNPVLTSIRYFRDEYEAHIKDKRCPALACSELVSYYILPDKCQGCGICLRDCPTEAISGGKRMVHIIDQGKCIKCGTCLDVSFCCSHRNRLTRDCYFLPRNFYYRTKLSGTNI</sequence>
<dbReference type="PROSITE" id="PS00645">
    <property type="entry name" value="COMPLEX1_51K_2"/>
    <property type="match status" value="1"/>
</dbReference>
<dbReference type="Gene3D" id="3.10.20.600">
    <property type="match status" value="1"/>
</dbReference>
<dbReference type="Gene3D" id="1.20.1440.230">
    <property type="entry name" value="NADH-ubiquinone oxidoreductase 51kDa subunit, iron-sulphur binding domain"/>
    <property type="match status" value="1"/>
</dbReference>
<dbReference type="Pfam" id="PF10589">
    <property type="entry name" value="NADH_4Fe-4S"/>
    <property type="match status" value="1"/>
</dbReference>
<dbReference type="PROSITE" id="PS00198">
    <property type="entry name" value="4FE4S_FER_1"/>
    <property type="match status" value="1"/>
</dbReference>
<accession>X1E7Y5</accession>
<dbReference type="InterPro" id="IPR001949">
    <property type="entry name" value="NADH-UbQ_OxRdtase_51kDa_CS"/>
</dbReference>
<keyword evidence="4" id="KW-0408">Iron</keyword>
<evidence type="ECO:0000259" key="6">
    <source>
        <dbReference type="PROSITE" id="PS51379"/>
    </source>
</evidence>
<dbReference type="GO" id="GO:0010181">
    <property type="term" value="F:FMN binding"/>
    <property type="evidence" value="ECO:0007669"/>
    <property type="project" value="InterPro"/>
</dbReference>
<dbReference type="Pfam" id="PF10531">
    <property type="entry name" value="SLBB"/>
    <property type="match status" value="1"/>
</dbReference>
<reference evidence="7" key="1">
    <citation type="journal article" date="2014" name="Front. Microbiol.">
        <title>High frequency of phylogenetically diverse reductive dehalogenase-homologous genes in deep subseafloor sedimentary metagenomes.</title>
        <authorList>
            <person name="Kawai M."/>
            <person name="Futagami T."/>
            <person name="Toyoda A."/>
            <person name="Takaki Y."/>
            <person name="Nishi S."/>
            <person name="Hori S."/>
            <person name="Arai W."/>
            <person name="Tsubouchi T."/>
            <person name="Morono Y."/>
            <person name="Uchiyama I."/>
            <person name="Ito T."/>
            <person name="Fujiyama A."/>
            <person name="Inagaki F."/>
            <person name="Takami H."/>
        </authorList>
    </citation>
    <scope>NUCLEOTIDE SEQUENCE</scope>
    <source>
        <strain evidence="7">Expedition CK06-06</strain>
    </source>
</reference>
<dbReference type="SMART" id="SM00928">
    <property type="entry name" value="NADH_4Fe-4S"/>
    <property type="match status" value="1"/>
</dbReference>
<dbReference type="InterPro" id="IPR017896">
    <property type="entry name" value="4Fe4S_Fe-S-bd"/>
</dbReference>
<dbReference type="SUPFAM" id="SSF142984">
    <property type="entry name" value="Nqo1 middle domain-like"/>
    <property type="match status" value="1"/>
</dbReference>
<feature type="non-terminal residue" evidence="7">
    <location>
        <position position="1"/>
    </location>
</feature>
<gene>
    <name evidence="7" type="ORF">S03H2_05947</name>
</gene>